<sequence length="95" mass="10811">MELGAVSYIVLIILISFIMNIPLGIWRAGARKFSVRWFAAIHIAVPMIYYIRITTGISPWIIPVLIAMAVAGQLVGGKIHKRYMQYIRYKVLGNY</sequence>
<feature type="transmembrane region" description="Helical" evidence="1">
    <location>
        <begin position="33"/>
        <end position="51"/>
    </location>
</feature>
<comment type="caution">
    <text evidence="2">The sequence shown here is derived from an EMBL/GenBank/DDBJ whole genome shotgun (WGS) entry which is preliminary data.</text>
</comment>
<proteinExistence type="predicted"/>
<keyword evidence="1" id="KW-1133">Transmembrane helix</keyword>
<keyword evidence="3" id="KW-1185">Reference proteome</keyword>
<keyword evidence="1" id="KW-0812">Transmembrane</keyword>
<dbReference type="PANTHER" id="PTHR31033">
    <property type="entry name" value="PROTEIN, PUTATIVE-RELATED"/>
    <property type="match status" value="1"/>
</dbReference>
<name>A0A1E5L319_9FIRM</name>
<evidence type="ECO:0000313" key="3">
    <source>
        <dbReference type="Proteomes" id="UP000095255"/>
    </source>
</evidence>
<dbReference type="OrthoDB" id="5397176at2"/>
<gene>
    <name evidence="2" type="ORF">BHU72_09835</name>
</gene>
<dbReference type="Proteomes" id="UP000095255">
    <property type="component" value="Unassembled WGS sequence"/>
</dbReference>
<accession>A0A1E5L319</accession>
<reference evidence="2 3" key="1">
    <citation type="submission" date="2016-09" db="EMBL/GenBank/DDBJ databases">
        <title>Desulfuribacillus arsenicus sp. nov., an obligately anaerobic, dissimilatory arsenic- and antimonate-reducing bacterium isolated from anoxic sediments.</title>
        <authorList>
            <person name="Abin C.A."/>
            <person name="Hollibaugh J.T."/>
        </authorList>
    </citation>
    <scope>NUCLEOTIDE SEQUENCE [LARGE SCALE GENOMIC DNA]</scope>
    <source>
        <strain evidence="2 3">MLFW-2</strain>
    </source>
</reference>
<dbReference type="EMBL" id="MJAT01000038">
    <property type="protein sequence ID" value="OEH84497.1"/>
    <property type="molecule type" value="Genomic_DNA"/>
</dbReference>
<protein>
    <submittedName>
        <fullName evidence="2">Uncharacterized protein</fullName>
    </submittedName>
</protein>
<dbReference type="PANTHER" id="PTHR31033:SF18">
    <property type="entry name" value="OS06G0115800 PROTEIN"/>
    <property type="match status" value="1"/>
</dbReference>
<dbReference type="STRING" id="1390249.BHU72_09835"/>
<feature type="transmembrane region" description="Helical" evidence="1">
    <location>
        <begin position="6"/>
        <end position="26"/>
    </location>
</feature>
<evidence type="ECO:0000256" key="1">
    <source>
        <dbReference type="SAM" id="Phobius"/>
    </source>
</evidence>
<evidence type="ECO:0000313" key="2">
    <source>
        <dbReference type="EMBL" id="OEH84497.1"/>
    </source>
</evidence>
<feature type="transmembrane region" description="Helical" evidence="1">
    <location>
        <begin position="57"/>
        <end position="76"/>
    </location>
</feature>
<organism evidence="2 3">
    <name type="scientific">Desulfuribacillus stibiiarsenatis</name>
    <dbReference type="NCBI Taxonomy" id="1390249"/>
    <lineage>
        <taxon>Bacteria</taxon>
        <taxon>Bacillati</taxon>
        <taxon>Bacillota</taxon>
        <taxon>Desulfuribacillia</taxon>
        <taxon>Desulfuribacillales</taxon>
        <taxon>Desulfuribacillaceae</taxon>
        <taxon>Desulfuribacillus</taxon>
    </lineage>
</organism>
<dbReference type="AlphaFoldDB" id="A0A1E5L319"/>
<keyword evidence="1" id="KW-0472">Membrane</keyword>